<evidence type="ECO:0000313" key="1">
    <source>
        <dbReference type="EMBL" id="MFC5004771.1"/>
    </source>
</evidence>
<dbReference type="RefSeq" id="WP_380124967.1">
    <property type="nucleotide sequence ID" value="NZ_JBHSIU010000066.1"/>
</dbReference>
<dbReference type="Proteomes" id="UP001595912">
    <property type="component" value="Unassembled WGS sequence"/>
</dbReference>
<comment type="caution">
    <text evidence="1">The sequence shown here is derived from an EMBL/GenBank/DDBJ whole genome shotgun (WGS) entry which is preliminary data.</text>
</comment>
<gene>
    <name evidence="1" type="ORF">ACFPIJ_43965</name>
</gene>
<evidence type="ECO:0008006" key="3">
    <source>
        <dbReference type="Google" id="ProtNLM"/>
    </source>
</evidence>
<accession>A0ABV9WBY3</accession>
<dbReference type="SUPFAM" id="SSF53474">
    <property type="entry name" value="alpha/beta-Hydrolases"/>
    <property type="match status" value="1"/>
</dbReference>
<evidence type="ECO:0000313" key="2">
    <source>
        <dbReference type="Proteomes" id="UP001595912"/>
    </source>
</evidence>
<proteinExistence type="predicted"/>
<organism evidence="1 2">
    <name type="scientific">Dactylosporangium cerinum</name>
    <dbReference type="NCBI Taxonomy" id="1434730"/>
    <lineage>
        <taxon>Bacteria</taxon>
        <taxon>Bacillati</taxon>
        <taxon>Actinomycetota</taxon>
        <taxon>Actinomycetes</taxon>
        <taxon>Micromonosporales</taxon>
        <taxon>Micromonosporaceae</taxon>
        <taxon>Dactylosporangium</taxon>
    </lineage>
</organism>
<dbReference type="EMBL" id="JBHSIU010000066">
    <property type="protein sequence ID" value="MFC5004771.1"/>
    <property type="molecule type" value="Genomic_DNA"/>
</dbReference>
<dbReference type="InterPro" id="IPR029058">
    <property type="entry name" value="AB_hydrolase_fold"/>
</dbReference>
<sequence length="272" mass="29180">MPRIVGVHGVGNYDPDLTADQAAEDLAWIWSDALRKRVPADSVDLRVAYYAPHLRGETGQSLAGDLPLPPELAAALQRWAEALGAPAEVAQGYLTQPVQQFAEWVAARFGLDARLMRWFVATFLTEVDAYLRDEDGAARHAARDTVIQAVAAHRPQVVVAHSLGSVVAYEALHAPRDFPIDLFLTVGSPLAMPDVVLDRLAAHTGTVPRRPPGVRRWVNVADVGDVVAVPSSLAGSFAVDADLRESVGLFDFHRVVKYLNSGVVAGAIASVG</sequence>
<reference evidence="2" key="1">
    <citation type="journal article" date="2019" name="Int. J. Syst. Evol. Microbiol.">
        <title>The Global Catalogue of Microorganisms (GCM) 10K type strain sequencing project: providing services to taxonomists for standard genome sequencing and annotation.</title>
        <authorList>
            <consortium name="The Broad Institute Genomics Platform"/>
            <consortium name="The Broad Institute Genome Sequencing Center for Infectious Disease"/>
            <person name="Wu L."/>
            <person name="Ma J."/>
        </authorList>
    </citation>
    <scope>NUCLEOTIDE SEQUENCE [LARGE SCALE GENOMIC DNA]</scope>
    <source>
        <strain evidence="2">CGMCC 4.7152</strain>
    </source>
</reference>
<name>A0ABV9WBY3_9ACTN</name>
<keyword evidence="2" id="KW-1185">Reference proteome</keyword>
<protein>
    <recommendedName>
        <fullName evidence="3">Serine peptidase</fullName>
    </recommendedName>
</protein>